<name>A0A7J6XZX1_TRYCR</name>
<sequence length="378" mass="42796">MSADEAKDGKSPPPVEKEEAAMERDENDIGLQPAPIALVLRHQWAAEALTAMKEEESVDRLSLMRSYYSGFLAIVSQSIHTLHLDSIALSRVQAQQQLITGLRCMPVPMNSKKRVSDFAASRARRRRAVDLSDGDIEQGDDKESSKGFLQRLRLNSFRRMNQELIERQRQVAAFATGELRRSAATRRQEELLSARRCSNEYKCSMAKSMAVRDMRARQRTEKYEDQQNTVQARQSNLQESRNRQPCDSAAEQKEMQLILNKRRILFENAMKELQKVVDWINERHHGGCVGDTAFMASVASSIESSFPTALYQAPKTRCKKRNTTPIREEEYARLCGLKGTAIRSVVAFSVESSPTAAAPNNSIARELQHLCISPILWH</sequence>
<dbReference type="VEuPathDB" id="TriTrypDB:BCY84_07011"/>
<dbReference type="VEuPathDB" id="TriTrypDB:ECC02_007481"/>
<comment type="caution">
    <text evidence="2">The sequence shown here is derived from an EMBL/GenBank/DDBJ whole genome shotgun (WGS) entry which is preliminary data.</text>
</comment>
<feature type="region of interest" description="Disordered" evidence="1">
    <location>
        <begin position="215"/>
        <end position="249"/>
    </location>
</feature>
<feature type="compositionally biased region" description="Basic and acidic residues" evidence="1">
    <location>
        <begin position="1"/>
        <end position="24"/>
    </location>
</feature>
<feature type="region of interest" description="Disordered" evidence="1">
    <location>
        <begin position="1"/>
        <end position="26"/>
    </location>
</feature>
<dbReference type="AlphaFoldDB" id="A0A7J6XZX1"/>
<proteinExistence type="predicted"/>
<evidence type="ECO:0000256" key="1">
    <source>
        <dbReference type="SAM" id="MobiDB-lite"/>
    </source>
</evidence>
<feature type="compositionally biased region" description="Polar residues" evidence="1">
    <location>
        <begin position="226"/>
        <end position="239"/>
    </location>
</feature>
<feature type="compositionally biased region" description="Basic and acidic residues" evidence="1">
    <location>
        <begin position="240"/>
        <end position="249"/>
    </location>
</feature>
<protein>
    <submittedName>
        <fullName evidence="2">Uncharacterized protein</fullName>
    </submittedName>
</protein>
<organism evidence="2 3">
    <name type="scientific">Trypanosoma cruzi</name>
    <dbReference type="NCBI Taxonomy" id="5693"/>
    <lineage>
        <taxon>Eukaryota</taxon>
        <taxon>Discoba</taxon>
        <taxon>Euglenozoa</taxon>
        <taxon>Kinetoplastea</taxon>
        <taxon>Metakinetoplastina</taxon>
        <taxon>Trypanosomatida</taxon>
        <taxon>Trypanosomatidae</taxon>
        <taxon>Trypanosoma</taxon>
        <taxon>Schizotrypanum</taxon>
    </lineage>
</organism>
<accession>A0A7J6XZX1</accession>
<evidence type="ECO:0000313" key="3">
    <source>
        <dbReference type="Proteomes" id="UP000583944"/>
    </source>
</evidence>
<dbReference type="Proteomes" id="UP000583944">
    <property type="component" value="Unassembled WGS sequence"/>
</dbReference>
<gene>
    <name evidence="2" type="ORF">ECC02_007481</name>
</gene>
<feature type="compositionally biased region" description="Basic and acidic residues" evidence="1">
    <location>
        <begin position="215"/>
        <end position="225"/>
    </location>
</feature>
<reference evidence="2 3" key="1">
    <citation type="journal article" date="2019" name="Genome Biol. Evol.">
        <title>Nanopore Sequencing Significantly Improves Genome Assembly of the Protozoan Parasite Trypanosoma cruzi.</title>
        <authorList>
            <person name="Diaz-Viraque F."/>
            <person name="Pita S."/>
            <person name="Greif G."/>
            <person name="de Souza R.C.M."/>
            <person name="Iraola G."/>
            <person name="Robello C."/>
        </authorList>
    </citation>
    <scope>NUCLEOTIDE SEQUENCE [LARGE SCALE GENOMIC DNA]</scope>
    <source>
        <strain evidence="2 3">Berenice</strain>
    </source>
</reference>
<dbReference type="EMBL" id="JABDHM010000068">
    <property type="protein sequence ID" value="KAF5219540.1"/>
    <property type="molecule type" value="Genomic_DNA"/>
</dbReference>
<evidence type="ECO:0000313" key="2">
    <source>
        <dbReference type="EMBL" id="KAF5219540.1"/>
    </source>
</evidence>